<gene>
    <name evidence="2" type="ORF">ACIGG6_03630</name>
</gene>
<protein>
    <submittedName>
        <fullName evidence="2">Bro-N domain-containing protein</fullName>
    </submittedName>
</protein>
<name>A0ABW8BPG0_9GAMM</name>
<dbReference type="RefSeq" id="WP_399842330.1">
    <property type="nucleotide sequence ID" value="NZ_JBITWC010000004.1"/>
</dbReference>
<sequence>MNNSTATAEILPFRFDTREVRTLLIDDQPWFVASDVAKALEYQAAKDMARNLDDEEKGRQIVPTPSGAQEMTIINESGLYSAILRSRKTEAKRFKKWVTAEVLPAIRKHGHYQDTEGKMGTLIGQTIGTDGFHCLAAVVDGRLRHYPKDIQQRARPHLWSQVRKAFGVSRGEDIPASQLNAARQFIAAYALEGEWLPASPCTTVDAPHILPATLDKADQLNLQSLCCHMLQIRDLYRHYHLYDALTQLGSPAGKRLYGHVVDGATIAQRYQPKLEFQLSP</sequence>
<dbReference type="EMBL" id="JBITWC010000004">
    <property type="protein sequence ID" value="MFI8749088.1"/>
    <property type="molecule type" value="Genomic_DNA"/>
</dbReference>
<reference evidence="2 3" key="1">
    <citation type="submission" date="2024-10" db="EMBL/GenBank/DDBJ databases">
        <title>The Natural Products Discovery Center: Release of the First 8490 Sequenced Strains for Exploring Actinobacteria Biosynthetic Diversity.</title>
        <authorList>
            <person name="Kalkreuter E."/>
            <person name="Kautsar S.A."/>
            <person name="Yang D."/>
            <person name="Bader C.D."/>
            <person name="Teijaro C.N."/>
            <person name="Fluegel L."/>
            <person name="Davis C.M."/>
            <person name="Simpson J.R."/>
            <person name="Lauterbach L."/>
            <person name="Steele A.D."/>
            <person name="Gui C."/>
            <person name="Meng S."/>
            <person name="Li G."/>
            <person name="Viehrig K."/>
            <person name="Ye F."/>
            <person name="Su P."/>
            <person name="Kiefer A.F."/>
            <person name="Nichols A."/>
            <person name="Cepeda A.J."/>
            <person name="Yan W."/>
            <person name="Fan B."/>
            <person name="Jiang Y."/>
            <person name="Adhikari A."/>
            <person name="Zheng C.-J."/>
            <person name="Schuster L."/>
            <person name="Cowan T.M."/>
            <person name="Smanski M.J."/>
            <person name="Chevrette M.G."/>
            <person name="De Carvalho L.P.S."/>
            <person name="Shen B."/>
        </authorList>
    </citation>
    <scope>NUCLEOTIDE SEQUENCE [LARGE SCALE GENOMIC DNA]</scope>
    <source>
        <strain evidence="2 3">NPDC077409</strain>
    </source>
</reference>
<evidence type="ECO:0000313" key="2">
    <source>
        <dbReference type="EMBL" id="MFI8749088.1"/>
    </source>
</evidence>
<feature type="domain" description="Bro-N" evidence="1">
    <location>
        <begin position="4"/>
        <end position="110"/>
    </location>
</feature>
<evidence type="ECO:0000313" key="3">
    <source>
        <dbReference type="Proteomes" id="UP001614338"/>
    </source>
</evidence>
<dbReference type="SMART" id="SM01040">
    <property type="entry name" value="Bro-N"/>
    <property type="match status" value="1"/>
</dbReference>
<accession>A0ABW8BPG0</accession>
<organism evidence="2 3">
    <name type="scientific">Vreelandella lionensis</name>
    <dbReference type="NCBI Taxonomy" id="1144478"/>
    <lineage>
        <taxon>Bacteria</taxon>
        <taxon>Pseudomonadati</taxon>
        <taxon>Pseudomonadota</taxon>
        <taxon>Gammaproteobacteria</taxon>
        <taxon>Oceanospirillales</taxon>
        <taxon>Halomonadaceae</taxon>
        <taxon>Vreelandella</taxon>
    </lineage>
</organism>
<dbReference type="Pfam" id="PF02498">
    <property type="entry name" value="Bro-N"/>
    <property type="match status" value="1"/>
</dbReference>
<proteinExistence type="predicted"/>
<dbReference type="PROSITE" id="PS51750">
    <property type="entry name" value="BRO_N"/>
    <property type="match status" value="1"/>
</dbReference>
<dbReference type="InterPro" id="IPR003497">
    <property type="entry name" value="BRO_N_domain"/>
</dbReference>
<comment type="caution">
    <text evidence="2">The sequence shown here is derived from an EMBL/GenBank/DDBJ whole genome shotgun (WGS) entry which is preliminary data.</text>
</comment>
<evidence type="ECO:0000259" key="1">
    <source>
        <dbReference type="PROSITE" id="PS51750"/>
    </source>
</evidence>
<dbReference type="Proteomes" id="UP001614338">
    <property type="component" value="Unassembled WGS sequence"/>
</dbReference>
<dbReference type="PANTHER" id="PTHR36180:SF2">
    <property type="entry name" value="BRO FAMILY PROTEIN"/>
    <property type="match status" value="1"/>
</dbReference>
<dbReference type="PANTHER" id="PTHR36180">
    <property type="entry name" value="DNA-BINDING PROTEIN-RELATED-RELATED"/>
    <property type="match status" value="1"/>
</dbReference>
<keyword evidence="3" id="KW-1185">Reference proteome</keyword>